<sequence length="186" mass="22682">MLSKFFKENILPLLHEDSKDFISYTGDLMKISFMIDKERNVDTPEIQNFFLGDVLFNYKMSKEEMEYTLNIFKDHIRKHTKYDLFCVSLLGKYPDEKEYNFLFEQLKLYMPMDIPLSVELIKACNNYTVDEEFIYFLKELQHTIFQKEFRKFITDIINFYEHRISVLDFPMVYYDNYGNNKYVQWG</sequence>
<dbReference type="Proteomes" id="UP000015620">
    <property type="component" value="Chromosome"/>
</dbReference>
<reference evidence="1 2" key="1">
    <citation type="journal article" date="2013" name="PLoS ONE">
        <title>Genome-Wide Relatedness of Treponema pedis, from Gingiva and Necrotic Skin Lesions of Pigs, with the Human Oral Pathogen Treponema denticola.</title>
        <authorList>
            <person name="Svartstrom O."/>
            <person name="Mushtaq M."/>
            <person name="Pringle M."/>
            <person name="Segerman B."/>
        </authorList>
    </citation>
    <scope>NUCLEOTIDE SEQUENCE [LARGE SCALE GENOMIC DNA]</scope>
    <source>
        <strain evidence="1">T A4</strain>
    </source>
</reference>
<dbReference type="KEGG" id="tped:TPE_1598"/>
<name>S6A0A0_9SPIR</name>
<dbReference type="GeneID" id="301090140"/>
<keyword evidence="2" id="KW-1185">Reference proteome</keyword>
<evidence type="ECO:0000313" key="1">
    <source>
        <dbReference type="EMBL" id="AGT44088.1"/>
    </source>
</evidence>
<accession>S6A0A0</accession>
<dbReference type="EMBL" id="CP004120">
    <property type="protein sequence ID" value="AGT44088.1"/>
    <property type="molecule type" value="Genomic_DNA"/>
</dbReference>
<proteinExistence type="predicted"/>
<protein>
    <submittedName>
        <fullName evidence="1">Uncharacterized protein</fullName>
    </submittedName>
</protein>
<gene>
    <name evidence="1" type="ORF">TPE_1598</name>
</gene>
<dbReference type="AlphaFoldDB" id="S6A0A0"/>
<dbReference type="HOGENOM" id="CLU_1453809_0_0_12"/>
<dbReference type="PATRIC" id="fig|1291379.3.peg.1580"/>
<organism evidence="1 2">
    <name type="scientific">Treponema pedis str. T A4</name>
    <dbReference type="NCBI Taxonomy" id="1291379"/>
    <lineage>
        <taxon>Bacteria</taxon>
        <taxon>Pseudomonadati</taxon>
        <taxon>Spirochaetota</taxon>
        <taxon>Spirochaetia</taxon>
        <taxon>Spirochaetales</taxon>
        <taxon>Treponemataceae</taxon>
        <taxon>Treponema</taxon>
    </lineage>
</organism>
<evidence type="ECO:0000313" key="2">
    <source>
        <dbReference type="Proteomes" id="UP000015620"/>
    </source>
</evidence>
<dbReference type="RefSeq" id="WP_020965387.1">
    <property type="nucleotide sequence ID" value="NC_022097.1"/>
</dbReference>